<comment type="caution">
    <text evidence="1">The sequence shown here is derived from an EMBL/GenBank/DDBJ whole genome shotgun (WGS) entry which is preliminary data.</text>
</comment>
<evidence type="ECO:0000313" key="1">
    <source>
        <dbReference type="EMBL" id="EMY60372.1"/>
    </source>
</evidence>
<organism evidence="1 2">
    <name type="scientific">Leptospira terpstrae serovar Hualin str. LT 11-33 = ATCC 700639</name>
    <dbReference type="NCBI Taxonomy" id="1257025"/>
    <lineage>
        <taxon>Bacteria</taxon>
        <taxon>Pseudomonadati</taxon>
        <taxon>Spirochaetota</taxon>
        <taxon>Spirochaetia</taxon>
        <taxon>Leptospirales</taxon>
        <taxon>Leptospiraceae</taxon>
        <taxon>Leptospira</taxon>
    </lineage>
</organism>
<dbReference type="Proteomes" id="UP000012371">
    <property type="component" value="Unassembled WGS sequence"/>
</dbReference>
<sequence>MTHKDSESSARMAIHFPSRSPLKGIYSERLVSIQIHNLPKRELK</sequence>
<keyword evidence="2" id="KW-1185">Reference proteome</keyword>
<dbReference type="AlphaFoldDB" id="N1VTS0"/>
<name>N1VTS0_9LEPT</name>
<evidence type="ECO:0000313" key="2">
    <source>
        <dbReference type="Proteomes" id="UP000012371"/>
    </source>
</evidence>
<reference evidence="1" key="1">
    <citation type="submission" date="2013-03" db="EMBL/GenBank/DDBJ databases">
        <authorList>
            <person name="Harkins D.M."/>
            <person name="Durkin A.S."/>
            <person name="Brinkac L.M."/>
            <person name="Haft D.H."/>
            <person name="Selengut J.D."/>
            <person name="Sanka R."/>
            <person name="DePew J."/>
            <person name="Purushe J."/>
            <person name="Hartskeerl R.A."/>
            <person name="Ahmed A."/>
            <person name="van der Linden H."/>
            <person name="Goris M.G.A."/>
            <person name="Vinetz J.M."/>
            <person name="Sutton G.G."/>
            <person name="Nierman W.C."/>
            <person name="Fouts D.E."/>
        </authorList>
    </citation>
    <scope>NUCLEOTIDE SEQUENCE [LARGE SCALE GENOMIC DNA]</scope>
    <source>
        <strain evidence="1">LT 11-33</strain>
    </source>
</reference>
<accession>N1VTS0</accession>
<dbReference type="RefSeq" id="WP_002975067.1">
    <property type="nucleotide sequence ID" value="NZ_AOGW02000016.1"/>
</dbReference>
<dbReference type="STRING" id="1257025.LEP1GSC203_2558"/>
<dbReference type="EMBL" id="AOGW02000016">
    <property type="protein sequence ID" value="EMY60372.1"/>
    <property type="molecule type" value="Genomic_DNA"/>
</dbReference>
<proteinExistence type="predicted"/>
<protein>
    <submittedName>
        <fullName evidence="1">Uncharacterized protein</fullName>
    </submittedName>
</protein>
<gene>
    <name evidence="1" type="ORF">LEP1GSC203_2558</name>
</gene>